<dbReference type="Proteomes" id="UP000246018">
    <property type="component" value="Unassembled WGS sequence"/>
</dbReference>
<evidence type="ECO:0000256" key="1">
    <source>
        <dbReference type="SAM" id="MobiDB-lite"/>
    </source>
</evidence>
<keyword evidence="2" id="KW-0732">Signal</keyword>
<dbReference type="EMBL" id="QDGZ01000001">
    <property type="protein sequence ID" value="PVG84333.1"/>
    <property type="molecule type" value="Genomic_DNA"/>
</dbReference>
<feature type="region of interest" description="Disordered" evidence="1">
    <location>
        <begin position="22"/>
        <end position="41"/>
    </location>
</feature>
<name>A0A2T8FF46_9ACTN</name>
<evidence type="ECO:0000313" key="3">
    <source>
        <dbReference type="EMBL" id="PVG84333.1"/>
    </source>
</evidence>
<dbReference type="AlphaFoldDB" id="A0A2T8FF46"/>
<accession>A0A2T8FF46</accession>
<organism evidence="3 4">
    <name type="scientific">Nocardioides gansuensis</name>
    <dbReference type="NCBI Taxonomy" id="2138300"/>
    <lineage>
        <taxon>Bacteria</taxon>
        <taxon>Bacillati</taxon>
        <taxon>Actinomycetota</taxon>
        <taxon>Actinomycetes</taxon>
        <taxon>Propionibacteriales</taxon>
        <taxon>Nocardioidaceae</taxon>
        <taxon>Nocardioides</taxon>
    </lineage>
</organism>
<proteinExistence type="predicted"/>
<comment type="caution">
    <text evidence="3">The sequence shown here is derived from an EMBL/GenBank/DDBJ whole genome shotgun (WGS) entry which is preliminary data.</text>
</comment>
<gene>
    <name evidence="3" type="ORF">DDE18_01535</name>
</gene>
<keyword evidence="4" id="KW-1185">Reference proteome</keyword>
<feature type="region of interest" description="Disordered" evidence="1">
    <location>
        <begin position="338"/>
        <end position="360"/>
    </location>
</feature>
<reference evidence="3 4" key="1">
    <citation type="submission" date="2018-04" db="EMBL/GenBank/DDBJ databases">
        <title>Genome of Nocardioides gansuensis WSJ-1.</title>
        <authorList>
            <person name="Wu S."/>
            <person name="Wang G."/>
        </authorList>
    </citation>
    <scope>NUCLEOTIDE SEQUENCE [LARGE SCALE GENOMIC DNA]</scope>
    <source>
        <strain evidence="3 4">WSJ-1</strain>
    </source>
</reference>
<protein>
    <submittedName>
        <fullName evidence="3">Uncharacterized protein</fullName>
    </submittedName>
</protein>
<dbReference type="RefSeq" id="WP_116570464.1">
    <property type="nucleotide sequence ID" value="NZ_QDGZ01000001.1"/>
</dbReference>
<evidence type="ECO:0000256" key="2">
    <source>
        <dbReference type="SAM" id="SignalP"/>
    </source>
</evidence>
<feature type="chain" id="PRO_5015612458" evidence="2">
    <location>
        <begin position="24"/>
        <end position="360"/>
    </location>
</feature>
<feature type="signal peptide" evidence="2">
    <location>
        <begin position="1"/>
        <end position="23"/>
    </location>
</feature>
<sequence length="360" mass="38834">MPRHRLAAAVLLAALLTPAPLSASPAEPTASPRSPAVPEAPRTVVRQYGDGPVRLRDGSPVAIRFRGRDGDRVAPFAELYPLSAYSDRCSRYTVRRVGGRPLPADEFGFHRLRRRGWHVIAYTPCRGDARPERLQLTRLRVRPLVVDGPAQPHRGDRGFLTAFRVHQEAGQRVYVQTEAPTPTWSPPVFFDGDHPGIRPTPETRTYTYIESLTTGEPRVESALVRARTILELPPMQAGEPPRTWTVTDPGRWMTARVEAGAAPHYLVASGSTMAADVWQASLTSEHPIACGKGSPNGCGDGSYTFANTPFPVTYDGPLRILLTVGPGAAGSVDLAVGPCPSTGCTSPRTGSGGSDARRTH</sequence>
<evidence type="ECO:0000313" key="4">
    <source>
        <dbReference type="Proteomes" id="UP000246018"/>
    </source>
</evidence>
<feature type="compositionally biased region" description="Low complexity" evidence="1">
    <location>
        <begin position="22"/>
        <end position="36"/>
    </location>
</feature>